<evidence type="ECO:0000259" key="3">
    <source>
        <dbReference type="Pfam" id="PF20439"/>
    </source>
</evidence>
<gene>
    <name evidence="4" type="primary">spoIVA</name>
    <name evidence="4" type="ORF">CLPU_5c00240</name>
</gene>
<dbReference type="InterPro" id="IPR046840">
    <property type="entry name" value="SpoIVA_C"/>
</dbReference>
<evidence type="ECO:0000313" key="4">
    <source>
        <dbReference type="EMBL" id="KNF08717.1"/>
    </source>
</evidence>
<dbReference type="Pfam" id="PF09547">
    <property type="entry name" value="SpoIVA_ATPase"/>
    <property type="match status" value="1"/>
</dbReference>
<dbReference type="Pfam" id="PF20438">
    <property type="entry name" value="SpoIVA_middle"/>
    <property type="match status" value="1"/>
</dbReference>
<dbReference type="EMBL" id="LGSS01000005">
    <property type="protein sequence ID" value="KNF08717.1"/>
    <property type="molecule type" value="Genomic_DNA"/>
</dbReference>
<dbReference type="Gene3D" id="3.40.50.300">
    <property type="entry name" value="P-loop containing nucleotide triphosphate hydrolases"/>
    <property type="match status" value="1"/>
</dbReference>
<dbReference type="InterPro" id="IPR046842">
    <property type="entry name" value="SpoIVA_ATPase"/>
</dbReference>
<feature type="domain" description="Sporulation stage IV protein A C-terminal" evidence="3">
    <location>
        <begin position="417"/>
        <end position="492"/>
    </location>
</feature>
<dbReference type="PATRIC" id="fig|1503.3.peg.2546"/>
<dbReference type="GO" id="GO:0043934">
    <property type="term" value="P:sporulation"/>
    <property type="evidence" value="ECO:0007669"/>
    <property type="project" value="InterPro"/>
</dbReference>
<dbReference type="Pfam" id="PF20439">
    <property type="entry name" value="SpoIVA_C"/>
    <property type="match status" value="1"/>
</dbReference>
<keyword evidence="4" id="KW-0378">Hydrolase</keyword>
<dbReference type="PIRSF" id="PIRSF007466">
    <property type="entry name" value="SpoIVA"/>
    <property type="match status" value="1"/>
</dbReference>
<dbReference type="EC" id="3.6.1.3" evidence="4"/>
<dbReference type="Proteomes" id="UP000037267">
    <property type="component" value="Unassembled WGS sequence"/>
</dbReference>
<proteinExistence type="predicted"/>
<feature type="domain" description="Stage IV sporulation protein A ATPase" evidence="1">
    <location>
        <begin position="1"/>
        <end position="237"/>
    </location>
</feature>
<dbReference type="RefSeq" id="WP_050354821.1">
    <property type="nucleotide sequence ID" value="NZ_LGSS01000005.1"/>
</dbReference>
<dbReference type="OrthoDB" id="9761464at2"/>
<evidence type="ECO:0000259" key="1">
    <source>
        <dbReference type="Pfam" id="PF09547"/>
    </source>
</evidence>
<dbReference type="InterPro" id="IPR046841">
    <property type="entry name" value="SpoIVA_middle"/>
</dbReference>
<evidence type="ECO:0000259" key="2">
    <source>
        <dbReference type="Pfam" id="PF20438"/>
    </source>
</evidence>
<dbReference type="STRING" id="1503.CLPU_5c00240"/>
<organism evidence="4 5">
    <name type="scientific">Gottschalkia purinilytica</name>
    <name type="common">Clostridium purinilyticum</name>
    <dbReference type="NCBI Taxonomy" id="1503"/>
    <lineage>
        <taxon>Bacteria</taxon>
        <taxon>Bacillati</taxon>
        <taxon>Bacillota</taxon>
        <taxon>Tissierellia</taxon>
        <taxon>Tissierellales</taxon>
        <taxon>Gottschalkiaceae</taxon>
        <taxon>Gottschalkia</taxon>
    </lineage>
</organism>
<evidence type="ECO:0000313" key="5">
    <source>
        <dbReference type="Proteomes" id="UP000037267"/>
    </source>
</evidence>
<dbReference type="NCBIfam" id="TIGR02836">
    <property type="entry name" value="spore_IV_A"/>
    <property type="match status" value="1"/>
</dbReference>
<dbReference type="InterPro" id="IPR014201">
    <property type="entry name" value="Spore_IV_A"/>
</dbReference>
<feature type="domain" description="Stage IV sporulation protein A middle" evidence="2">
    <location>
        <begin position="238"/>
        <end position="416"/>
    </location>
</feature>
<keyword evidence="5" id="KW-1185">Reference proteome</keyword>
<dbReference type="CDD" id="cd00882">
    <property type="entry name" value="Ras_like_GTPase"/>
    <property type="match status" value="1"/>
</dbReference>
<dbReference type="SUPFAM" id="SSF52540">
    <property type="entry name" value="P-loop containing nucleoside triphosphate hydrolases"/>
    <property type="match status" value="1"/>
</dbReference>
<accession>A0A0L0WBA5</accession>
<sequence length="492" mass="55762">MDKFNIYKDISERTDGDIYVGVVGPVRTGKSTLIKRFMEKLVIPNIENRYKKERANDELPMSGSGKTIMTTEPKFVPNEAIDLTLKDNVKFKVRMVDCVGYLVKGALGHEENNMPRMVTTPWYEKEIPFEEAAEIGTRKVIADHSTIGIVVTTDGTITDIDRQSYIKAEERVINELRELEKPFVILLNSRHPNLDSTIALKESLEEKYKVPVIAVDCLNMELEDIHTMLEKVLLEFPVKEVNIDLPKWIEGLPKTHWVKSSILDSIKDVVQNLQRLSEVEDVITKFNDLDIINEVNVKEIKLGEGVANIEMQVENGLFYNILNELTGYEIDGEHQLLGLVTSLAKAKREFDKIESALIDARVSGYGLVPPSLEELDLAEPEIFKQGNRFGVKLRAMAPSLHLIRADVTTEVSPLIGTEKQSEELVKYLLDEFETDPSKIWESNMFGKSLHDLVKEQLESKLNMLPEDARAKMQKTLQRIVNEGNGGLICIII</sequence>
<dbReference type="InterPro" id="IPR027417">
    <property type="entry name" value="P-loop_NTPase"/>
</dbReference>
<reference evidence="5" key="1">
    <citation type="submission" date="2015-07" db="EMBL/GenBank/DDBJ databases">
        <title>Draft genome sequence of the purine-degrading Gottschalkia purinilyticum DSM 1384 (formerly Clostridium purinilyticum).</title>
        <authorList>
            <person name="Poehlein A."/>
            <person name="Schiel-Bengelsdorf B."/>
            <person name="Bengelsdorf F.R."/>
            <person name="Daniel R."/>
            <person name="Duerre P."/>
        </authorList>
    </citation>
    <scope>NUCLEOTIDE SEQUENCE [LARGE SCALE GENOMIC DNA]</scope>
    <source>
        <strain evidence="5">DSM 1384</strain>
    </source>
</reference>
<comment type="caution">
    <text evidence="4">The sequence shown here is derived from an EMBL/GenBank/DDBJ whole genome shotgun (WGS) entry which is preliminary data.</text>
</comment>
<protein>
    <submittedName>
        <fullName evidence="4">Stage IV sporulation protein A</fullName>
        <ecNumber evidence="4">3.6.1.3</ecNumber>
    </submittedName>
</protein>
<name>A0A0L0WBA5_GOTPU</name>
<dbReference type="AlphaFoldDB" id="A0A0L0WBA5"/>
<dbReference type="GO" id="GO:0005524">
    <property type="term" value="F:ATP binding"/>
    <property type="evidence" value="ECO:0007669"/>
    <property type="project" value="InterPro"/>
</dbReference>
<dbReference type="GO" id="GO:0016887">
    <property type="term" value="F:ATP hydrolysis activity"/>
    <property type="evidence" value="ECO:0007669"/>
    <property type="project" value="InterPro"/>
</dbReference>